<dbReference type="PRINTS" id="PR00463">
    <property type="entry name" value="EP450I"/>
</dbReference>
<keyword evidence="11" id="KW-1185">Reference proteome</keyword>
<dbReference type="InterPro" id="IPR036396">
    <property type="entry name" value="Cyt_P450_sf"/>
</dbReference>
<evidence type="ECO:0000313" key="11">
    <source>
        <dbReference type="Proteomes" id="UP001301958"/>
    </source>
</evidence>
<organism evidence="10 11">
    <name type="scientific">Podospora fimiseda</name>
    <dbReference type="NCBI Taxonomy" id="252190"/>
    <lineage>
        <taxon>Eukaryota</taxon>
        <taxon>Fungi</taxon>
        <taxon>Dikarya</taxon>
        <taxon>Ascomycota</taxon>
        <taxon>Pezizomycotina</taxon>
        <taxon>Sordariomycetes</taxon>
        <taxon>Sordariomycetidae</taxon>
        <taxon>Sordariales</taxon>
        <taxon>Podosporaceae</taxon>
        <taxon>Podospora</taxon>
    </lineage>
</organism>
<dbReference type="GO" id="GO:0004497">
    <property type="term" value="F:monooxygenase activity"/>
    <property type="evidence" value="ECO:0007669"/>
    <property type="project" value="UniProtKB-KW"/>
</dbReference>
<evidence type="ECO:0000256" key="4">
    <source>
        <dbReference type="ARBA" id="ARBA00022723"/>
    </source>
</evidence>
<comment type="caution">
    <text evidence="10">The sequence shown here is derived from an EMBL/GenBank/DDBJ whole genome shotgun (WGS) entry which is preliminary data.</text>
</comment>
<reference evidence="10" key="2">
    <citation type="submission" date="2023-05" db="EMBL/GenBank/DDBJ databases">
        <authorList>
            <consortium name="Lawrence Berkeley National Laboratory"/>
            <person name="Steindorff A."/>
            <person name="Hensen N."/>
            <person name="Bonometti L."/>
            <person name="Westerberg I."/>
            <person name="Brannstrom I.O."/>
            <person name="Guillou S."/>
            <person name="Cros-Aarteil S."/>
            <person name="Calhoun S."/>
            <person name="Haridas S."/>
            <person name="Kuo A."/>
            <person name="Mondo S."/>
            <person name="Pangilinan J."/>
            <person name="Riley R."/>
            <person name="Labutti K."/>
            <person name="Andreopoulos B."/>
            <person name="Lipzen A."/>
            <person name="Chen C."/>
            <person name="Yanf M."/>
            <person name="Daum C."/>
            <person name="Ng V."/>
            <person name="Clum A."/>
            <person name="Ohm R."/>
            <person name="Martin F."/>
            <person name="Silar P."/>
            <person name="Natvig D."/>
            <person name="Lalanne C."/>
            <person name="Gautier V."/>
            <person name="Ament-Velasquez S.L."/>
            <person name="Kruys A."/>
            <person name="Hutchinson M.I."/>
            <person name="Powell A.J."/>
            <person name="Barry K."/>
            <person name="Miller A.N."/>
            <person name="Grigoriev I.V."/>
            <person name="Debuchy R."/>
            <person name="Gladieux P."/>
            <person name="Thoren M.H."/>
            <person name="Johannesson H."/>
        </authorList>
    </citation>
    <scope>NUCLEOTIDE SEQUENCE</scope>
    <source>
        <strain evidence="10">CBS 990.96</strain>
    </source>
</reference>
<evidence type="ECO:0000256" key="2">
    <source>
        <dbReference type="ARBA" id="ARBA00004167"/>
    </source>
</evidence>
<keyword evidence="5" id="KW-0560">Oxidoreductase</keyword>
<dbReference type="GO" id="GO:0020037">
    <property type="term" value="F:heme binding"/>
    <property type="evidence" value="ECO:0007669"/>
    <property type="project" value="InterPro"/>
</dbReference>
<dbReference type="EMBL" id="MU865403">
    <property type="protein sequence ID" value="KAK4224106.1"/>
    <property type="molecule type" value="Genomic_DNA"/>
</dbReference>
<dbReference type="InterPro" id="IPR001128">
    <property type="entry name" value="Cyt_P450"/>
</dbReference>
<comment type="subcellular location">
    <subcellularLocation>
        <location evidence="2">Membrane</location>
        <topology evidence="2">Single-pass membrane protein</topology>
    </subcellularLocation>
</comment>
<evidence type="ECO:0000256" key="5">
    <source>
        <dbReference type="ARBA" id="ARBA00023002"/>
    </source>
</evidence>
<proteinExistence type="inferred from homology"/>
<accession>A0AAN7BIH2</accession>
<dbReference type="Pfam" id="PF00067">
    <property type="entry name" value="p450"/>
    <property type="match status" value="1"/>
</dbReference>
<dbReference type="Gene3D" id="1.10.630.10">
    <property type="entry name" value="Cytochrome P450"/>
    <property type="match status" value="1"/>
</dbReference>
<dbReference type="GO" id="GO:0005506">
    <property type="term" value="F:iron ion binding"/>
    <property type="evidence" value="ECO:0007669"/>
    <property type="project" value="InterPro"/>
</dbReference>
<keyword evidence="6 8" id="KW-0408">Iron</keyword>
<comment type="cofactor">
    <cofactor evidence="1 8">
        <name>heme</name>
        <dbReference type="ChEBI" id="CHEBI:30413"/>
    </cofactor>
</comment>
<feature type="binding site" description="axial binding residue" evidence="8">
    <location>
        <position position="72"/>
    </location>
    <ligand>
        <name>heme</name>
        <dbReference type="ChEBI" id="CHEBI:30413"/>
    </ligand>
    <ligandPart>
        <name>Fe</name>
        <dbReference type="ChEBI" id="CHEBI:18248"/>
    </ligandPart>
</feature>
<evidence type="ECO:0000256" key="1">
    <source>
        <dbReference type="ARBA" id="ARBA00001971"/>
    </source>
</evidence>
<evidence type="ECO:0000256" key="8">
    <source>
        <dbReference type="PIRSR" id="PIRSR602401-1"/>
    </source>
</evidence>
<evidence type="ECO:0000256" key="3">
    <source>
        <dbReference type="ARBA" id="ARBA00010617"/>
    </source>
</evidence>
<gene>
    <name evidence="10" type="ORF">QBC38DRAFT_371695</name>
</gene>
<keyword evidence="7" id="KW-0503">Monooxygenase</keyword>
<keyword evidence="8" id="KW-0349">Heme</keyword>
<evidence type="ECO:0000256" key="6">
    <source>
        <dbReference type="ARBA" id="ARBA00023004"/>
    </source>
</evidence>
<dbReference type="InterPro" id="IPR002401">
    <property type="entry name" value="Cyt_P450_E_grp-I"/>
</dbReference>
<name>A0AAN7BIH2_9PEZI</name>
<comment type="similarity">
    <text evidence="3">Belongs to the cytochrome P450 family.</text>
</comment>
<evidence type="ECO:0000256" key="9">
    <source>
        <dbReference type="SAM" id="MobiDB-lite"/>
    </source>
</evidence>
<dbReference type="AlphaFoldDB" id="A0AAN7BIH2"/>
<evidence type="ECO:0000313" key="10">
    <source>
        <dbReference type="EMBL" id="KAK4224106.1"/>
    </source>
</evidence>
<reference evidence="10" key="1">
    <citation type="journal article" date="2023" name="Mol. Phylogenet. Evol.">
        <title>Genome-scale phylogeny and comparative genomics of the fungal order Sordariales.</title>
        <authorList>
            <person name="Hensen N."/>
            <person name="Bonometti L."/>
            <person name="Westerberg I."/>
            <person name="Brannstrom I.O."/>
            <person name="Guillou S."/>
            <person name="Cros-Aarteil S."/>
            <person name="Calhoun S."/>
            <person name="Haridas S."/>
            <person name="Kuo A."/>
            <person name="Mondo S."/>
            <person name="Pangilinan J."/>
            <person name="Riley R."/>
            <person name="LaButti K."/>
            <person name="Andreopoulos B."/>
            <person name="Lipzen A."/>
            <person name="Chen C."/>
            <person name="Yan M."/>
            <person name="Daum C."/>
            <person name="Ng V."/>
            <person name="Clum A."/>
            <person name="Steindorff A."/>
            <person name="Ohm R.A."/>
            <person name="Martin F."/>
            <person name="Silar P."/>
            <person name="Natvig D.O."/>
            <person name="Lalanne C."/>
            <person name="Gautier V."/>
            <person name="Ament-Velasquez S.L."/>
            <person name="Kruys A."/>
            <person name="Hutchinson M.I."/>
            <person name="Powell A.J."/>
            <person name="Barry K."/>
            <person name="Miller A.N."/>
            <person name="Grigoriev I.V."/>
            <person name="Debuchy R."/>
            <person name="Gladieux P."/>
            <person name="Hiltunen Thoren M."/>
            <person name="Johannesson H."/>
        </authorList>
    </citation>
    <scope>NUCLEOTIDE SEQUENCE</scope>
    <source>
        <strain evidence="10">CBS 990.96</strain>
    </source>
</reference>
<dbReference type="PANTHER" id="PTHR46206:SF6">
    <property type="entry name" value="CYTOCHROME P450 MONOOXYGENASE AN1598-RELATED"/>
    <property type="match status" value="1"/>
</dbReference>
<sequence>VDLSGGLLLRKGSLICVDAYHIVNSPELWENPETFDPMRFLKLRQKPGQENMHQFTSLGADSPGWGDGLQACPGRAFAGNTLKIILTELLINYDIKLPEGKGKPGRNSMPNGSMAPDMNARILIRKRQR</sequence>
<dbReference type="Proteomes" id="UP001301958">
    <property type="component" value="Unassembled WGS sequence"/>
</dbReference>
<feature type="non-terminal residue" evidence="10">
    <location>
        <position position="1"/>
    </location>
</feature>
<protein>
    <submittedName>
        <fullName evidence="10">Cytochrome P450</fullName>
    </submittedName>
</protein>
<evidence type="ECO:0000256" key="7">
    <source>
        <dbReference type="ARBA" id="ARBA00023033"/>
    </source>
</evidence>
<feature type="region of interest" description="Disordered" evidence="9">
    <location>
        <begin position="100"/>
        <end position="129"/>
    </location>
</feature>
<dbReference type="PANTHER" id="PTHR46206">
    <property type="entry name" value="CYTOCHROME P450"/>
    <property type="match status" value="1"/>
</dbReference>
<dbReference type="GO" id="GO:0016705">
    <property type="term" value="F:oxidoreductase activity, acting on paired donors, with incorporation or reduction of molecular oxygen"/>
    <property type="evidence" value="ECO:0007669"/>
    <property type="project" value="InterPro"/>
</dbReference>
<dbReference type="GO" id="GO:0016020">
    <property type="term" value="C:membrane"/>
    <property type="evidence" value="ECO:0007669"/>
    <property type="project" value="UniProtKB-SubCell"/>
</dbReference>
<dbReference type="SUPFAM" id="SSF48264">
    <property type="entry name" value="Cytochrome P450"/>
    <property type="match status" value="1"/>
</dbReference>
<keyword evidence="4 8" id="KW-0479">Metal-binding</keyword>